<gene>
    <name evidence="4" type="ORF">GTP77_20545</name>
</gene>
<evidence type="ECO:0000256" key="1">
    <source>
        <dbReference type="ARBA" id="ARBA00004167"/>
    </source>
</evidence>
<keyword evidence="5" id="KW-1185">Reference proteome</keyword>
<dbReference type="Proteomes" id="UP000450676">
    <property type="component" value="Unassembled WGS sequence"/>
</dbReference>
<evidence type="ECO:0000256" key="2">
    <source>
        <dbReference type="ARBA" id="ARBA00022692"/>
    </source>
</evidence>
<dbReference type="GO" id="GO:0005737">
    <property type="term" value="C:cytoplasm"/>
    <property type="evidence" value="ECO:0007669"/>
    <property type="project" value="TreeGrafter"/>
</dbReference>
<keyword evidence="4" id="KW-0808">Transferase</keyword>
<dbReference type="GO" id="GO:0016020">
    <property type="term" value="C:membrane"/>
    <property type="evidence" value="ECO:0007669"/>
    <property type="project" value="UniProtKB-SubCell"/>
</dbReference>
<keyword evidence="2" id="KW-0812">Transmembrane</keyword>
<dbReference type="RefSeq" id="WP_161074012.1">
    <property type="nucleotide sequence ID" value="NZ_CP086370.1"/>
</dbReference>
<dbReference type="Pfam" id="PF13704">
    <property type="entry name" value="Glyco_tranf_2_4"/>
    <property type="match status" value="1"/>
</dbReference>
<dbReference type="GO" id="GO:0016757">
    <property type="term" value="F:glycosyltransferase activity"/>
    <property type="evidence" value="ECO:0007669"/>
    <property type="project" value="TreeGrafter"/>
</dbReference>
<evidence type="ECO:0000313" key="4">
    <source>
        <dbReference type="EMBL" id="MYN09715.1"/>
    </source>
</evidence>
<keyword evidence="3" id="KW-1133">Transmembrane helix</keyword>
<name>A0A7X4KPA4_9BURK</name>
<dbReference type="AlphaFoldDB" id="A0A7X4KPA4"/>
<dbReference type="SUPFAM" id="SSF53448">
    <property type="entry name" value="Nucleotide-diphospho-sugar transferases"/>
    <property type="match status" value="1"/>
</dbReference>
<comment type="subcellular location">
    <subcellularLocation>
        <location evidence="1">Membrane</location>
        <topology evidence="1">Single-pass membrane protein</topology>
    </subcellularLocation>
</comment>
<reference evidence="4 5" key="1">
    <citation type="submission" date="2019-12" db="EMBL/GenBank/DDBJ databases">
        <title>Novel species isolated from a subtropical stream in China.</title>
        <authorList>
            <person name="Lu H."/>
        </authorList>
    </citation>
    <scope>NUCLEOTIDE SEQUENCE [LARGE SCALE GENOMIC DNA]</scope>
    <source>
        <strain evidence="4 5">FT127W</strain>
    </source>
</reference>
<organism evidence="4 5">
    <name type="scientific">Pseudoduganella aquatica</name>
    <dbReference type="NCBI Taxonomy" id="2660641"/>
    <lineage>
        <taxon>Bacteria</taxon>
        <taxon>Pseudomonadati</taxon>
        <taxon>Pseudomonadota</taxon>
        <taxon>Betaproteobacteria</taxon>
        <taxon>Burkholderiales</taxon>
        <taxon>Oxalobacteraceae</taxon>
        <taxon>Telluria group</taxon>
        <taxon>Pseudoduganella</taxon>
    </lineage>
</organism>
<dbReference type="PANTHER" id="PTHR21461">
    <property type="entry name" value="GLYCOSYLTRANSFERASE FAMILY 92 PROTEIN"/>
    <property type="match status" value="1"/>
</dbReference>
<comment type="caution">
    <text evidence="4">The sequence shown here is derived from an EMBL/GenBank/DDBJ whole genome shotgun (WGS) entry which is preliminary data.</text>
</comment>
<protein>
    <submittedName>
        <fullName evidence="4">Glycosyltransferase family 92 protein</fullName>
    </submittedName>
</protein>
<dbReference type="InterPro" id="IPR029044">
    <property type="entry name" value="Nucleotide-diphossugar_trans"/>
</dbReference>
<evidence type="ECO:0000313" key="5">
    <source>
        <dbReference type="Proteomes" id="UP000450676"/>
    </source>
</evidence>
<dbReference type="EMBL" id="WWCU01000026">
    <property type="protein sequence ID" value="MYN09715.1"/>
    <property type="molecule type" value="Genomic_DNA"/>
</dbReference>
<accession>A0A7X4KPA4</accession>
<proteinExistence type="predicted"/>
<evidence type="ECO:0000256" key="3">
    <source>
        <dbReference type="ARBA" id="ARBA00022989"/>
    </source>
</evidence>
<sequence length="273" mass="31735">MILGLVTIQRDRGPWLLEWFAFHYLVGFRKFYFYAHMCQDDTVEILLKLKKRLDINIIALPSPGDRIQLQAYQHACQNYMNEVDWMGFIDGDEFLFPTKAYTMQEALWQYDSMPASALGVYNVNFGSSGHVAEPEGLITENFRMRAEDSFYAHSRVKSLVKGRQQTAISSSGHVFATPGGTVDEQMRPITWGFMPDYVPSYRQFRMNHYVCQSREYYEKHKRASGHADASAAAIREEEWWNGFNTNHQMDDSMARYNARLRATMEELRLAMEA</sequence>
<keyword evidence="3" id="KW-0472">Membrane</keyword>
<dbReference type="PANTHER" id="PTHR21461:SF69">
    <property type="entry name" value="GLYCOSYLTRANSFERASE FAMILY 92 PROTEIN"/>
    <property type="match status" value="1"/>
</dbReference>